<keyword evidence="3" id="KW-1185">Reference proteome</keyword>
<dbReference type="Proteomes" id="UP000196138">
    <property type="component" value="Chromosome"/>
</dbReference>
<evidence type="ECO:0000313" key="1">
    <source>
        <dbReference type="EMBL" id="ARU04698.1"/>
    </source>
</evidence>
<gene>
    <name evidence="1" type="ORF">CCO03_08440</name>
    <name evidence="2" type="ORF">CCO03_17160</name>
</gene>
<accession>A0A1Y0ESF0</accession>
<dbReference type="EMBL" id="CP021455">
    <property type="protein sequence ID" value="ARU04698.1"/>
    <property type="molecule type" value="Genomic_DNA"/>
</dbReference>
<dbReference type="AlphaFoldDB" id="A0A1Y0ESF0"/>
<sequence>MTKEDVIRIAREFGWEEKNWASQTVFIVDMGDLVNFAFQVAAAEREACAKAAEGFPENRDWVPNSLWGNIRRDVANFIRKRSGT</sequence>
<evidence type="ECO:0000313" key="2">
    <source>
        <dbReference type="EMBL" id="ARU06172.1"/>
    </source>
</evidence>
<organism evidence="2 3">
    <name type="scientific">Comamonas serinivorans</name>
    <dbReference type="NCBI Taxonomy" id="1082851"/>
    <lineage>
        <taxon>Bacteria</taxon>
        <taxon>Pseudomonadati</taxon>
        <taxon>Pseudomonadota</taxon>
        <taxon>Betaproteobacteria</taxon>
        <taxon>Burkholderiales</taxon>
        <taxon>Comamonadaceae</taxon>
        <taxon>Comamonas</taxon>
    </lineage>
</organism>
<name>A0A1Y0ESF0_9BURK</name>
<dbReference type="RefSeq" id="WP_087279787.1">
    <property type="nucleotide sequence ID" value="NZ_CP021455.1"/>
</dbReference>
<evidence type="ECO:0000313" key="3">
    <source>
        <dbReference type="Proteomes" id="UP000196138"/>
    </source>
</evidence>
<dbReference type="KEGG" id="cser:CCO03_17160"/>
<dbReference type="KEGG" id="cser:CCO03_08440"/>
<reference evidence="2 3" key="1">
    <citation type="submission" date="2017-05" db="EMBL/GenBank/DDBJ databases">
        <authorList>
            <person name="Song R."/>
            <person name="Chenine A.L."/>
            <person name="Ruprecht R.M."/>
        </authorList>
    </citation>
    <scope>NUCLEOTIDE SEQUENCE [LARGE SCALE GENOMIC DNA]</scope>
    <source>
        <strain evidence="2 3">DSM 26136</strain>
    </source>
</reference>
<protein>
    <submittedName>
        <fullName evidence="2">Uncharacterized protein</fullName>
    </submittedName>
</protein>
<proteinExistence type="predicted"/>
<dbReference type="OrthoDB" id="8101309at2"/>
<dbReference type="EMBL" id="CP021455">
    <property type="protein sequence ID" value="ARU06172.1"/>
    <property type="molecule type" value="Genomic_DNA"/>
</dbReference>